<organism evidence="1 2">
    <name type="scientific">Vibrio vulnificus</name>
    <dbReference type="NCBI Taxonomy" id="672"/>
    <lineage>
        <taxon>Bacteria</taxon>
        <taxon>Pseudomonadati</taxon>
        <taxon>Pseudomonadota</taxon>
        <taxon>Gammaproteobacteria</taxon>
        <taxon>Vibrionales</taxon>
        <taxon>Vibrionaceae</taxon>
        <taxon>Vibrio</taxon>
    </lineage>
</organism>
<dbReference type="Proteomes" id="UP000263418">
    <property type="component" value="Chromosome 3"/>
</dbReference>
<name>A0AAN1UFR5_VIBVL</name>
<dbReference type="AlphaFoldDB" id="A0AAN1UFR5"/>
<protein>
    <submittedName>
        <fullName evidence="1">Uncharacterized protein</fullName>
    </submittedName>
</protein>
<evidence type="ECO:0000313" key="2">
    <source>
        <dbReference type="Proteomes" id="UP000263418"/>
    </source>
</evidence>
<gene>
    <name evidence="1" type="ORF">FORC53_5527</name>
</gene>
<sequence length="108" mass="12309">MTGKSALKATETQMDKSEEILNNYLSENPQVKLDKNHPDVSHIEIENDHEYILESFGGFLEKTVEEVSETEGDDLSVIKNLFLSFFDAMPEITLNSFELESLFYPKSS</sequence>
<reference evidence="1 2" key="1">
    <citation type="submission" date="2017-03" db="EMBL/GenBank/DDBJ databases">
        <title>Complete Genome Sequence of Vibrio vulnificus FORC_053.</title>
        <authorList>
            <consortium name="Food-borne Pathogen Omics Research Center"/>
            <person name="Chung H.Y."/>
            <person name="Na E.J."/>
            <person name="Song J.S."/>
            <person name="Kim H."/>
            <person name="Lee J.-H."/>
            <person name="Ryu S."/>
            <person name="Choi S.H."/>
        </authorList>
    </citation>
    <scope>NUCLEOTIDE SEQUENCE [LARGE SCALE GENOMIC DNA]</scope>
    <source>
        <strain evidence="1 2">FORC_053</strain>
    </source>
</reference>
<accession>A0AAN1UFR5</accession>
<dbReference type="RefSeq" id="WP_118895443.1">
    <property type="nucleotide sequence ID" value="NZ_CP019292.1"/>
</dbReference>
<dbReference type="EMBL" id="CP019292">
    <property type="protein sequence ID" value="AXX63866.1"/>
    <property type="molecule type" value="Genomic_DNA"/>
</dbReference>
<proteinExistence type="predicted"/>
<evidence type="ECO:0000313" key="1">
    <source>
        <dbReference type="EMBL" id="AXX63866.1"/>
    </source>
</evidence>